<organism evidence="2 3">
    <name type="scientific">Faecalibacterium duncaniae (strain DSM 17677 / JCM 31915 / A2-165)</name>
    <name type="common">Faecalibacterium prausnitzii</name>
    <dbReference type="NCBI Taxonomy" id="411483"/>
    <lineage>
        <taxon>Bacteria</taxon>
        <taxon>Bacillati</taxon>
        <taxon>Bacillota</taxon>
        <taxon>Clostridia</taxon>
        <taxon>Eubacteriales</taxon>
        <taxon>Oscillospiraceae</taxon>
        <taxon>Faecalibacterium</taxon>
    </lineage>
</organism>
<keyword evidence="3" id="KW-1185">Reference proteome</keyword>
<feature type="region of interest" description="Disordered" evidence="1">
    <location>
        <begin position="35"/>
        <end position="54"/>
    </location>
</feature>
<accession>C7H840</accession>
<reference evidence="2" key="1">
    <citation type="submission" date="2009-08" db="EMBL/GenBank/DDBJ databases">
        <authorList>
            <person name="Weinstock G."/>
            <person name="Sodergren E."/>
            <person name="Clifton S."/>
            <person name="Fulton L."/>
            <person name="Fulton B."/>
            <person name="Courtney L."/>
            <person name="Fronick C."/>
            <person name="Harrison M."/>
            <person name="Strong C."/>
            <person name="Farmer C."/>
            <person name="Delahaunty K."/>
            <person name="Markovic C."/>
            <person name="Hall O."/>
            <person name="Minx P."/>
            <person name="Tomlinson C."/>
            <person name="Mitreva M."/>
            <person name="Nelson J."/>
            <person name="Hou S."/>
            <person name="Wollam A."/>
            <person name="Pepin K.H."/>
            <person name="Johnson M."/>
            <person name="Bhonagiri V."/>
            <person name="Nash W.E."/>
            <person name="Warren W."/>
            <person name="Chinwalla A."/>
            <person name="Mardis E.R."/>
            <person name="Wilson R.K."/>
        </authorList>
    </citation>
    <scope>NUCLEOTIDE SEQUENCE [LARGE SCALE GENOMIC DNA]</scope>
    <source>
        <strain evidence="2">A2-165</strain>
    </source>
</reference>
<feature type="compositionally biased region" description="Basic residues" evidence="1">
    <location>
        <begin position="35"/>
        <end position="45"/>
    </location>
</feature>
<dbReference type="STRING" id="411483.FAEPRAA2165_02476"/>
<gene>
    <name evidence="2" type="ORF">FAEPRAA2165_02476</name>
</gene>
<name>C7H840_FAED2</name>
<evidence type="ECO:0000313" key="3">
    <source>
        <dbReference type="Proteomes" id="UP000004619"/>
    </source>
</evidence>
<dbReference type="EMBL" id="ACOP02000069">
    <property type="protein sequence ID" value="EEU95922.1"/>
    <property type="molecule type" value="Genomic_DNA"/>
</dbReference>
<dbReference type="Proteomes" id="UP000004619">
    <property type="component" value="Unassembled WGS sequence"/>
</dbReference>
<evidence type="ECO:0000256" key="1">
    <source>
        <dbReference type="SAM" id="MobiDB-lite"/>
    </source>
</evidence>
<protein>
    <submittedName>
        <fullName evidence="2">Uncharacterized protein</fullName>
    </submittedName>
</protein>
<comment type="caution">
    <text evidence="2">The sequence shown here is derived from an EMBL/GenBank/DDBJ whole genome shotgun (WGS) entry which is preliminary data.</text>
</comment>
<dbReference type="HOGENOM" id="CLU_3043588_0_0_9"/>
<sequence length="54" mass="6298">MTYVLLIQKNNISRPAKRGKSFCVLPEPCTARGRRLRMRAASRTKRMQDVHLIQ</sequence>
<proteinExistence type="predicted"/>
<dbReference type="AlphaFoldDB" id="C7H840"/>
<evidence type="ECO:0000313" key="2">
    <source>
        <dbReference type="EMBL" id="EEU95922.1"/>
    </source>
</evidence>